<keyword evidence="4" id="KW-0276">Fatty acid metabolism</keyword>
<name>A0A227KAU8_9BURK</name>
<dbReference type="Pfam" id="PF13561">
    <property type="entry name" value="adh_short_C2"/>
    <property type="match status" value="1"/>
</dbReference>
<evidence type="ECO:0000313" key="12">
    <source>
        <dbReference type="EMBL" id="OXE44384.1"/>
    </source>
</evidence>
<accession>A0A227KAU8</accession>
<evidence type="ECO:0000256" key="8">
    <source>
        <dbReference type="PIRNR" id="PIRNR000094"/>
    </source>
</evidence>
<evidence type="ECO:0000256" key="2">
    <source>
        <dbReference type="ARBA" id="ARBA00009233"/>
    </source>
</evidence>
<comment type="caution">
    <text evidence="12">The sequence shown here is derived from an EMBL/GenBank/DDBJ whole genome shotgun (WGS) entry which is preliminary data.</text>
</comment>
<sequence length="263" mass="28602">MKLLEGKRILITGISSQRSISYGIAKVCFEEGAQLTLTYNNERFKDRVQGFANDFNAGEVIKMDVTSDDSIDAAASVLKEKWSEGFDGFVHSIAWAPRECIEGSFLEGISREGFLQAMNVSVYSYAALAKAFSPLLRERASIITMSYLGAEKIVPNYNTMAICKSALESVTRYIAADLGERGIRANSISCGPIKTLAASGIKDFGLLMKLAKDLSLLRSLVSTEEVGNLAAFLLSEKSFGITAETVYIDGGFNKVAGRLLKDE</sequence>
<keyword evidence="6" id="KW-0443">Lipid metabolism</keyword>
<dbReference type="Proteomes" id="UP000214610">
    <property type="component" value="Unassembled WGS sequence"/>
</dbReference>
<dbReference type="InterPro" id="IPR036291">
    <property type="entry name" value="NAD(P)-bd_dom_sf"/>
</dbReference>
<dbReference type="InterPro" id="IPR002347">
    <property type="entry name" value="SDR_fam"/>
</dbReference>
<evidence type="ECO:0000256" key="5">
    <source>
        <dbReference type="ARBA" id="ARBA00023002"/>
    </source>
</evidence>
<feature type="active site" description="Proton acceptor" evidence="9">
    <location>
        <position position="157"/>
    </location>
</feature>
<feature type="binding site" evidence="11">
    <location>
        <begin position="64"/>
        <end position="65"/>
    </location>
    <ligand>
        <name>NAD(+)</name>
        <dbReference type="ChEBI" id="CHEBI:57540"/>
    </ligand>
</feature>
<dbReference type="PANTHER" id="PTHR43159:SF2">
    <property type="entry name" value="ENOYL-[ACYL-CARRIER-PROTEIN] REDUCTASE [NADH], CHLOROPLASTIC"/>
    <property type="match status" value="1"/>
</dbReference>
<evidence type="ECO:0000256" key="6">
    <source>
        <dbReference type="ARBA" id="ARBA00023098"/>
    </source>
</evidence>
<dbReference type="EMBL" id="NHMP01000012">
    <property type="protein sequence ID" value="OXE44384.1"/>
    <property type="molecule type" value="Genomic_DNA"/>
</dbReference>
<feature type="binding site" evidence="10">
    <location>
        <position position="96"/>
    </location>
    <ligand>
        <name>substrate</name>
    </ligand>
</feature>
<dbReference type="PANTHER" id="PTHR43159">
    <property type="entry name" value="ENOYL-[ACYL-CARRIER-PROTEIN] REDUCTASE"/>
    <property type="match status" value="1"/>
</dbReference>
<dbReference type="Gene3D" id="3.40.50.720">
    <property type="entry name" value="NAD(P)-binding Rossmann-like Domain"/>
    <property type="match status" value="1"/>
</dbReference>
<evidence type="ECO:0000256" key="4">
    <source>
        <dbReference type="ARBA" id="ARBA00022832"/>
    </source>
</evidence>
<feature type="binding site" evidence="11">
    <location>
        <begin position="19"/>
        <end position="20"/>
    </location>
    <ligand>
        <name>NAD(+)</name>
        <dbReference type="ChEBI" id="CHEBI:57540"/>
    </ligand>
</feature>
<feature type="binding site" evidence="11">
    <location>
        <position position="164"/>
    </location>
    <ligand>
        <name>NAD(+)</name>
        <dbReference type="ChEBI" id="CHEBI:57540"/>
    </ligand>
</feature>
<proteinExistence type="inferred from homology"/>
<comment type="similarity">
    <text evidence="2 8">Belongs to the short-chain dehydrogenases/reductases (SDR) family. FabI subfamily.</text>
</comment>
<evidence type="ECO:0000256" key="10">
    <source>
        <dbReference type="PIRSR" id="PIRSR000094-2"/>
    </source>
</evidence>
<dbReference type="PIRSF" id="PIRSF000094">
    <property type="entry name" value="Enoyl-ACP_rdct"/>
    <property type="match status" value="1"/>
</dbReference>
<comment type="catalytic activity">
    <reaction evidence="8">
        <text>a 2,3-saturated acyl-[ACP] + NAD(+) = a (2E)-enoyl-[ACP] + NADH + H(+)</text>
        <dbReference type="Rhea" id="RHEA:10240"/>
        <dbReference type="Rhea" id="RHEA-COMP:9925"/>
        <dbReference type="Rhea" id="RHEA-COMP:9926"/>
        <dbReference type="ChEBI" id="CHEBI:15378"/>
        <dbReference type="ChEBI" id="CHEBI:57540"/>
        <dbReference type="ChEBI" id="CHEBI:57945"/>
        <dbReference type="ChEBI" id="CHEBI:78784"/>
        <dbReference type="ChEBI" id="CHEBI:78785"/>
        <dbReference type="EC" id="1.3.1.9"/>
    </reaction>
</comment>
<dbReference type="InterPro" id="IPR014358">
    <property type="entry name" value="Enoyl-ACP_Rdtase_NADH"/>
</dbReference>
<evidence type="ECO:0000256" key="1">
    <source>
        <dbReference type="ARBA" id="ARBA00005194"/>
    </source>
</evidence>
<evidence type="ECO:0000256" key="11">
    <source>
        <dbReference type="PIRSR" id="PIRSR000094-3"/>
    </source>
</evidence>
<dbReference type="PRINTS" id="PR00081">
    <property type="entry name" value="GDHRDH"/>
</dbReference>
<comment type="pathway">
    <text evidence="1">Lipid metabolism; fatty acid biosynthesis.</text>
</comment>
<dbReference type="UniPathway" id="UPA00094"/>
<feature type="active site" description="Proton acceptor" evidence="9">
    <location>
        <position position="147"/>
    </location>
</feature>
<evidence type="ECO:0000313" key="13">
    <source>
        <dbReference type="Proteomes" id="UP000214610"/>
    </source>
</evidence>
<keyword evidence="5 8" id="KW-0560">Oxidoreductase</keyword>
<dbReference type="AlphaFoldDB" id="A0A227KAU8"/>
<dbReference type="GO" id="GO:0004318">
    <property type="term" value="F:enoyl-[acyl-carrier-protein] reductase (NADH) activity"/>
    <property type="evidence" value="ECO:0007669"/>
    <property type="project" value="UniProtKB-EC"/>
</dbReference>
<dbReference type="GeneID" id="78361327"/>
<dbReference type="EC" id="1.3.1.9" evidence="8"/>
<reference evidence="13" key="1">
    <citation type="submission" date="2017-05" db="EMBL/GenBank/DDBJ databases">
        <title>Improved OligoMM genomes.</title>
        <authorList>
            <person name="Garzetti D."/>
        </authorList>
    </citation>
    <scope>NUCLEOTIDE SEQUENCE [LARGE SCALE GENOMIC DNA]</scope>
    <source>
        <strain evidence="13">YL45</strain>
    </source>
</reference>
<gene>
    <name evidence="12" type="ORF">ADH67_12285</name>
</gene>
<feature type="binding site" evidence="11">
    <location>
        <position position="13"/>
    </location>
    <ligand>
        <name>NAD(+)</name>
        <dbReference type="ChEBI" id="CHEBI:57540"/>
    </ligand>
</feature>
<dbReference type="Gene3D" id="1.10.8.400">
    <property type="entry name" value="Enoyl acyl carrier protein reductase"/>
    <property type="match status" value="1"/>
</dbReference>
<dbReference type="SUPFAM" id="SSF51735">
    <property type="entry name" value="NAD(P)-binding Rossmann-fold domains"/>
    <property type="match status" value="1"/>
</dbReference>
<keyword evidence="13" id="KW-1185">Reference proteome</keyword>
<feature type="binding site" evidence="11">
    <location>
        <position position="93"/>
    </location>
    <ligand>
        <name>NAD(+)</name>
        <dbReference type="ChEBI" id="CHEBI:57540"/>
    </ligand>
</feature>
<dbReference type="GO" id="GO:0006633">
    <property type="term" value="P:fatty acid biosynthetic process"/>
    <property type="evidence" value="ECO:0007669"/>
    <property type="project" value="UniProtKB-UniPathway"/>
</dbReference>
<protein>
    <recommendedName>
        <fullName evidence="8">Enoyl-[acyl-carrier-protein] reductase [NADH]</fullName>
        <ecNumber evidence="8">1.3.1.9</ecNumber>
    </recommendedName>
</protein>
<evidence type="ECO:0000256" key="7">
    <source>
        <dbReference type="ARBA" id="ARBA00023160"/>
    </source>
</evidence>
<organism evidence="12 13">
    <name type="scientific">Turicimonas muris</name>
    <dbReference type="NCBI Taxonomy" id="1796652"/>
    <lineage>
        <taxon>Bacteria</taxon>
        <taxon>Pseudomonadati</taxon>
        <taxon>Pseudomonadota</taxon>
        <taxon>Betaproteobacteria</taxon>
        <taxon>Burkholderiales</taxon>
        <taxon>Sutterellaceae</taxon>
        <taxon>Turicimonas</taxon>
    </lineage>
</organism>
<feature type="binding site" evidence="11">
    <location>
        <begin position="193"/>
        <end position="197"/>
    </location>
    <ligand>
        <name>NAD(+)</name>
        <dbReference type="ChEBI" id="CHEBI:57540"/>
    </ligand>
</feature>
<dbReference type="RefSeq" id="WP_066592531.1">
    <property type="nucleotide sequence ID" value="NZ_CAJTBZ010000033.1"/>
</dbReference>
<dbReference type="CDD" id="cd05372">
    <property type="entry name" value="ENR_SDR"/>
    <property type="match status" value="1"/>
</dbReference>
<evidence type="ECO:0000256" key="9">
    <source>
        <dbReference type="PIRSR" id="PIRSR000094-1"/>
    </source>
</evidence>
<keyword evidence="7 8" id="KW-0275">Fatty acid biosynthesis</keyword>
<evidence type="ECO:0000256" key="3">
    <source>
        <dbReference type="ARBA" id="ARBA00022516"/>
    </source>
</evidence>
<keyword evidence="3 8" id="KW-0444">Lipid biosynthesis</keyword>
<keyword evidence="8 11" id="KW-0520">NAD</keyword>